<comment type="pathway">
    <text evidence="2">Amino-acid biosynthesis; L-methionine biosynthesis via de novo pathway; O-acetyl-L-homoserine from L-homoserine: step 1/1.</text>
</comment>
<dbReference type="AlphaFoldDB" id="A0A7C4ETB0"/>
<comment type="function">
    <text evidence="2">Transfers an acetyl group from acetyl-CoA to L-homoserine, forming acetyl-L-homoserine.</text>
</comment>
<feature type="active site" description="Nucleophile" evidence="2 3">
    <location>
        <position position="160"/>
    </location>
</feature>
<dbReference type="NCBIfam" id="NF001209">
    <property type="entry name" value="PRK00175.1"/>
    <property type="match status" value="1"/>
</dbReference>
<dbReference type="GO" id="GO:0005737">
    <property type="term" value="C:cytoplasm"/>
    <property type="evidence" value="ECO:0007669"/>
    <property type="project" value="UniProtKB-SubCell"/>
</dbReference>
<keyword evidence="2" id="KW-0028">Amino-acid biosynthesis</keyword>
<evidence type="ECO:0000259" key="4">
    <source>
        <dbReference type="Pfam" id="PF00561"/>
    </source>
</evidence>
<dbReference type="PANTHER" id="PTHR32268:SF11">
    <property type="entry name" value="HOMOSERINE O-ACETYLTRANSFERASE"/>
    <property type="match status" value="1"/>
</dbReference>
<evidence type="ECO:0000313" key="5">
    <source>
        <dbReference type="EMBL" id="HGH61445.1"/>
    </source>
</evidence>
<dbReference type="GO" id="GO:0009086">
    <property type="term" value="P:methionine biosynthetic process"/>
    <property type="evidence" value="ECO:0007669"/>
    <property type="project" value="UniProtKB-UniRule"/>
</dbReference>
<accession>A0A7C4ETB0</accession>
<reference evidence="5" key="1">
    <citation type="journal article" date="2020" name="mSystems">
        <title>Genome- and Community-Level Interaction Insights into Carbon Utilization and Element Cycling Functions of Hydrothermarchaeota in Hydrothermal Sediment.</title>
        <authorList>
            <person name="Zhou Z."/>
            <person name="Liu Y."/>
            <person name="Xu W."/>
            <person name="Pan J."/>
            <person name="Luo Z.H."/>
            <person name="Li M."/>
        </authorList>
    </citation>
    <scope>NUCLEOTIDE SEQUENCE [LARGE SCALE GENOMIC DNA]</scope>
    <source>
        <strain evidence="5">SpSt-769</strain>
    </source>
</reference>
<comment type="subunit">
    <text evidence="2">Homodimer.</text>
</comment>
<evidence type="ECO:0000256" key="1">
    <source>
        <dbReference type="ARBA" id="ARBA00022679"/>
    </source>
</evidence>
<gene>
    <name evidence="2" type="primary">metXA</name>
    <name evidence="5" type="ORF">ENV54_09130</name>
</gene>
<dbReference type="SUPFAM" id="SSF53474">
    <property type="entry name" value="alpha/beta-Hydrolases"/>
    <property type="match status" value="1"/>
</dbReference>
<dbReference type="Gene3D" id="1.10.1740.110">
    <property type="match status" value="1"/>
</dbReference>
<dbReference type="Gene3D" id="3.40.50.1820">
    <property type="entry name" value="alpha/beta hydrolase"/>
    <property type="match status" value="1"/>
</dbReference>
<proteinExistence type="inferred from homology"/>
<protein>
    <recommendedName>
        <fullName evidence="2">Homoserine O-acetyltransferase</fullName>
        <shortName evidence="2">HAT</shortName>
        <ecNumber evidence="2">2.3.1.31</ecNumber>
    </recommendedName>
    <alternativeName>
        <fullName evidence="2">Homoserine transacetylase</fullName>
        <shortName evidence="2">HTA</shortName>
    </alternativeName>
</protein>
<keyword evidence="2" id="KW-0486">Methionine biosynthesis</keyword>
<evidence type="ECO:0000256" key="3">
    <source>
        <dbReference type="PIRSR" id="PIRSR000443-1"/>
    </source>
</evidence>
<keyword evidence="1 2" id="KW-0808">Transferase</keyword>
<comment type="subcellular location">
    <subcellularLocation>
        <location evidence="2">Cytoplasm</location>
    </subcellularLocation>
</comment>
<comment type="catalytic activity">
    <reaction evidence="2">
        <text>L-homoserine + acetyl-CoA = O-acetyl-L-homoserine + CoA</text>
        <dbReference type="Rhea" id="RHEA:13701"/>
        <dbReference type="ChEBI" id="CHEBI:57287"/>
        <dbReference type="ChEBI" id="CHEBI:57288"/>
        <dbReference type="ChEBI" id="CHEBI:57476"/>
        <dbReference type="ChEBI" id="CHEBI:57716"/>
        <dbReference type="EC" id="2.3.1.31"/>
    </reaction>
</comment>
<dbReference type="InterPro" id="IPR000073">
    <property type="entry name" value="AB_hydrolase_1"/>
</dbReference>
<dbReference type="PANTHER" id="PTHR32268">
    <property type="entry name" value="HOMOSERINE O-ACETYLTRANSFERASE"/>
    <property type="match status" value="1"/>
</dbReference>
<dbReference type="GO" id="GO:0004414">
    <property type="term" value="F:homoserine O-acetyltransferase activity"/>
    <property type="evidence" value="ECO:0007669"/>
    <property type="project" value="UniProtKB-UniRule"/>
</dbReference>
<dbReference type="InterPro" id="IPR029058">
    <property type="entry name" value="AB_hydrolase_fold"/>
</dbReference>
<comment type="similarity">
    <text evidence="2">Belongs to the AB hydrolase superfamily. MetX family.</text>
</comment>
<organism evidence="5">
    <name type="scientific">Desulfomonile tiedjei</name>
    <dbReference type="NCBI Taxonomy" id="2358"/>
    <lineage>
        <taxon>Bacteria</taxon>
        <taxon>Pseudomonadati</taxon>
        <taxon>Thermodesulfobacteriota</taxon>
        <taxon>Desulfomonilia</taxon>
        <taxon>Desulfomonilales</taxon>
        <taxon>Desulfomonilaceae</taxon>
        <taxon>Desulfomonile</taxon>
    </lineage>
</organism>
<dbReference type="UniPathway" id="UPA00051">
    <property type="reaction ID" value="UER00074"/>
</dbReference>
<dbReference type="PIRSF" id="PIRSF000443">
    <property type="entry name" value="Homoser_Ac_trans"/>
    <property type="match status" value="1"/>
</dbReference>
<keyword evidence="2 5" id="KW-0012">Acyltransferase</keyword>
<dbReference type="EMBL" id="DTGT01000286">
    <property type="protein sequence ID" value="HGH61445.1"/>
    <property type="molecule type" value="Genomic_DNA"/>
</dbReference>
<dbReference type="Pfam" id="PF00561">
    <property type="entry name" value="Abhydrolase_1"/>
    <property type="match status" value="1"/>
</dbReference>
<feature type="binding site" evidence="2">
    <location>
        <position position="369"/>
    </location>
    <ligand>
        <name>substrate</name>
    </ligand>
</feature>
<dbReference type="EC" id="2.3.1.31" evidence="2"/>
<keyword evidence="2" id="KW-0963">Cytoplasm</keyword>
<feature type="domain" description="AB hydrolase-1" evidence="4">
    <location>
        <begin position="56"/>
        <end position="374"/>
    </location>
</feature>
<name>A0A7C4ETB0_9BACT</name>
<dbReference type="InterPro" id="IPR008220">
    <property type="entry name" value="HAT_MetX-like"/>
</dbReference>
<dbReference type="NCBIfam" id="TIGR01392">
    <property type="entry name" value="homoserO_Ac_trn"/>
    <property type="match status" value="1"/>
</dbReference>
<feature type="active site" evidence="2 3">
    <location>
        <position position="335"/>
    </location>
</feature>
<sequence length="393" mass="43178">MPGTRIKEYADSDGSYGPVRTQQAEFEGIELESGIFLGPLTVAYETYGELSPDKDNVVLILHALSGDAHVAGVNEKGRIGWWDALVGPGKGIDTNKYFVVCSNCLGGCKGTTGPRSINPLTGKPYGRSFPLITMGDMVNVQYLLMRRLGIERLHNVIGGSMGGMQALEWVIRYPDFVESAIVIAATARLSPQGIAFNWVGRNAIYSDPAKPLSEGDSANASQKMGRGLAVARMIGHITYLSEDTMEAKFGRKRSFKDVDGYRYTLGENGKEGGEFEVESYLEHQGSAFMERFDEDSYVIITKAIDRFDLEAAHGDLVSAFKNIKAKILVISYTSDWLYPTSMSLAIVRALQATNKHVSFVELDLPYGHDSFLVNDGMPSLTRIVRGFLNNVNR</sequence>
<feature type="binding site" evidence="2">
    <location>
        <position position="232"/>
    </location>
    <ligand>
        <name>substrate</name>
    </ligand>
</feature>
<dbReference type="GO" id="GO:0009092">
    <property type="term" value="P:homoserine metabolic process"/>
    <property type="evidence" value="ECO:0007669"/>
    <property type="project" value="TreeGrafter"/>
</dbReference>
<evidence type="ECO:0000256" key="2">
    <source>
        <dbReference type="HAMAP-Rule" id="MF_00296"/>
    </source>
</evidence>
<feature type="active site" evidence="2 3">
    <location>
        <position position="368"/>
    </location>
</feature>
<comment type="caution">
    <text evidence="5">The sequence shown here is derived from an EMBL/GenBank/DDBJ whole genome shotgun (WGS) entry which is preliminary data.</text>
</comment>
<dbReference type="HAMAP" id="MF_00296">
    <property type="entry name" value="MetX_acyltransf"/>
    <property type="match status" value="1"/>
</dbReference>
<comment type="caution">
    <text evidence="2">Lacks conserved residue(s) required for the propagation of feature annotation.</text>
</comment>